<evidence type="ECO:0000313" key="6">
    <source>
        <dbReference type="Proteomes" id="UP001152646"/>
    </source>
</evidence>
<feature type="signal peptide" evidence="3">
    <location>
        <begin position="1"/>
        <end position="21"/>
    </location>
</feature>
<evidence type="ECO:0000313" key="4">
    <source>
        <dbReference type="EMBL" id="CAG8414450.1"/>
    </source>
</evidence>
<dbReference type="GO" id="GO:0072330">
    <property type="term" value="P:monocarboxylic acid biosynthetic process"/>
    <property type="evidence" value="ECO:0007669"/>
    <property type="project" value="UniProtKB-ARBA"/>
</dbReference>
<dbReference type="PANTHER" id="PTHR33630">
    <property type="entry name" value="CUTINASE RV1984C-RELATED-RELATED"/>
    <property type="match status" value="1"/>
</dbReference>
<comment type="caution">
    <text evidence="4">The sequence shown here is derived from an EMBL/GenBank/DDBJ whole genome shotgun (WGS) entry which is preliminary data.</text>
</comment>
<sequence length="276" mass="29554">MGPTLRLSFLALLATCALAFARPSALLNTSATEVLNEFECRCGISQFLTLPHANITAREKAMGCSSYKLIDARGTAEPQGVSTMFYPMIENILANVSGGVSLPVEYPAGAAQNTSTGENFVMDIINEGLRRCPGQKYALFGYSQGATLMLKVISQLNSSALHLVKSVILVGNPYRIPGKMSCVNETGQRDYSDSVGMFTLSARAGNKNATVPQLWNEVDHSGKVLDYCLTGDGVCSYDPACSCQIPAGHLSYGLIDTVQTTAFEHVISRINASGYK</sequence>
<name>A0A9W4JTZ9_9EURO</name>
<dbReference type="Pfam" id="PF01083">
    <property type="entry name" value="Cutinase"/>
    <property type="match status" value="1"/>
</dbReference>
<feature type="chain" id="PRO_5041194616" description="Cutinase" evidence="3">
    <location>
        <begin position="22"/>
        <end position="276"/>
    </location>
</feature>
<keyword evidence="2" id="KW-1015">Disulfide bond</keyword>
<organism evidence="4 6">
    <name type="scientific">Penicillium salamii</name>
    <dbReference type="NCBI Taxonomy" id="1612424"/>
    <lineage>
        <taxon>Eukaryota</taxon>
        <taxon>Fungi</taxon>
        <taxon>Dikarya</taxon>
        <taxon>Ascomycota</taxon>
        <taxon>Pezizomycotina</taxon>
        <taxon>Eurotiomycetes</taxon>
        <taxon>Eurotiomycetidae</taxon>
        <taxon>Eurotiales</taxon>
        <taxon>Aspergillaceae</taxon>
        <taxon>Penicillium</taxon>
    </lineage>
</organism>
<evidence type="ECO:0000256" key="1">
    <source>
        <dbReference type="ARBA" id="ARBA00022801"/>
    </source>
</evidence>
<keyword evidence="3" id="KW-0732">Signal</keyword>
<dbReference type="SUPFAM" id="SSF53474">
    <property type="entry name" value="alpha/beta-Hydrolases"/>
    <property type="match status" value="1"/>
</dbReference>
<dbReference type="Proteomes" id="UP001152649">
    <property type="component" value="Unassembled WGS sequence"/>
</dbReference>
<evidence type="ECO:0000256" key="3">
    <source>
        <dbReference type="SAM" id="SignalP"/>
    </source>
</evidence>
<dbReference type="OrthoDB" id="64736at2759"/>
<dbReference type="InterPro" id="IPR000675">
    <property type="entry name" value="Cutinase/axe"/>
</dbReference>
<dbReference type="SMART" id="SM01110">
    <property type="entry name" value="Cutinase"/>
    <property type="match status" value="1"/>
</dbReference>
<accession>A0A9W4JTZ9</accession>
<dbReference type="PANTHER" id="PTHR33630:SF9">
    <property type="entry name" value="CUTINASE 4"/>
    <property type="match status" value="1"/>
</dbReference>
<gene>
    <name evidence="5" type="ORF">PSALAMII_LOCUS11638</name>
    <name evidence="4" type="ORF">PSALAMII_LOCUS9540</name>
</gene>
<dbReference type="EMBL" id="CAJVPG010000474">
    <property type="protein sequence ID" value="CAG8431792.1"/>
    <property type="molecule type" value="Genomic_DNA"/>
</dbReference>
<dbReference type="AlphaFoldDB" id="A0A9W4JTZ9"/>
<protein>
    <recommendedName>
        <fullName evidence="8">Cutinase</fullName>
    </recommendedName>
</protein>
<evidence type="ECO:0000256" key="2">
    <source>
        <dbReference type="ARBA" id="ARBA00023157"/>
    </source>
</evidence>
<dbReference type="GO" id="GO:0017000">
    <property type="term" value="P:antibiotic biosynthetic process"/>
    <property type="evidence" value="ECO:0007669"/>
    <property type="project" value="UniProtKB-ARBA"/>
</dbReference>
<evidence type="ECO:0000313" key="5">
    <source>
        <dbReference type="EMBL" id="CAG8431792.1"/>
    </source>
</evidence>
<reference evidence="4" key="1">
    <citation type="submission" date="2021-07" db="EMBL/GenBank/DDBJ databases">
        <authorList>
            <person name="Branca A.L. A."/>
        </authorList>
    </citation>
    <scope>NUCLEOTIDE SEQUENCE</scope>
</reference>
<dbReference type="EMBL" id="CAJVPA010000227">
    <property type="protein sequence ID" value="CAG8414450.1"/>
    <property type="molecule type" value="Genomic_DNA"/>
</dbReference>
<proteinExistence type="predicted"/>
<dbReference type="Proteomes" id="UP001152646">
    <property type="component" value="Unassembled WGS sequence"/>
</dbReference>
<evidence type="ECO:0000313" key="7">
    <source>
        <dbReference type="Proteomes" id="UP001152649"/>
    </source>
</evidence>
<keyword evidence="1" id="KW-0378">Hydrolase</keyword>
<dbReference type="Gene3D" id="3.40.50.1820">
    <property type="entry name" value="alpha/beta hydrolase"/>
    <property type="match status" value="1"/>
</dbReference>
<dbReference type="GO" id="GO:0052689">
    <property type="term" value="F:carboxylic ester hydrolase activity"/>
    <property type="evidence" value="ECO:0007669"/>
    <property type="project" value="UniProtKB-ARBA"/>
</dbReference>
<dbReference type="InterPro" id="IPR029058">
    <property type="entry name" value="AB_hydrolase_fold"/>
</dbReference>
<evidence type="ECO:0008006" key="8">
    <source>
        <dbReference type="Google" id="ProtNLM"/>
    </source>
</evidence>
<keyword evidence="7" id="KW-1185">Reference proteome</keyword>